<feature type="region of interest" description="Disordered" evidence="1">
    <location>
        <begin position="181"/>
        <end position="223"/>
    </location>
</feature>
<organism evidence="2 3">
    <name type="scientific">Mycena belliarum</name>
    <dbReference type="NCBI Taxonomy" id="1033014"/>
    <lineage>
        <taxon>Eukaryota</taxon>
        <taxon>Fungi</taxon>
        <taxon>Dikarya</taxon>
        <taxon>Basidiomycota</taxon>
        <taxon>Agaricomycotina</taxon>
        <taxon>Agaricomycetes</taxon>
        <taxon>Agaricomycetidae</taxon>
        <taxon>Agaricales</taxon>
        <taxon>Marasmiineae</taxon>
        <taxon>Mycenaceae</taxon>
        <taxon>Mycena</taxon>
    </lineage>
</organism>
<feature type="region of interest" description="Disordered" evidence="1">
    <location>
        <begin position="151"/>
        <end position="170"/>
    </location>
</feature>
<proteinExistence type="predicted"/>
<sequence length="223" mass="24027">MHTSHGCCASCASARSGLAVEHHVFCGAQRSRCSTRTTRARSTVQLPTPPPPPPIPTLKLKLEFDSPRRAPAPGSAARGAAPPPPSPRPPPPLALVDAALGLLTLCRTMGAASRLRLTSSRYPRARSLVPPHQTSRLKLSRLMTFRAAHAPCTSSQTTPSTLPPRKTPQRHLRRIVAAALPRTSANSETEDRLRARRQQHRLAGVRGRGRGGLDASSRLSELR</sequence>
<accession>A0AAD6U8G6</accession>
<feature type="compositionally biased region" description="Low complexity" evidence="1">
    <location>
        <begin position="69"/>
        <end position="80"/>
    </location>
</feature>
<dbReference type="Proteomes" id="UP001222325">
    <property type="component" value="Unassembled WGS sequence"/>
</dbReference>
<dbReference type="EMBL" id="JARJCN010000017">
    <property type="protein sequence ID" value="KAJ7092956.1"/>
    <property type="molecule type" value="Genomic_DNA"/>
</dbReference>
<reference evidence="2" key="1">
    <citation type="submission" date="2023-03" db="EMBL/GenBank/DDBJ databases">
        <title>Massive genome expansion in bonnet fungi (Mycena s.s.) driven by repeated elements and novel gene families across ecological guilds.</title>
        <authorList>
            <consortium name="Lawrence Berkeley National Laboratory"/>
            <person name="Harder C.B."/>
            <person name="Miyauchi S."/>
            <person name="Viragh M."/>
            <person name="Kuo A."/>
            <person name="Thoen E."/>
            <person name="Andreopoulos B."/>
            <person name="Lu D."/>
            <person name="Skrede I."/>
            <person name="Drula E."/>
            <person name="Henrissat B."/>
            <person name="Morin E."/>
            <person name="Kohler A."/>
            <person name="Barry K."/>
            <person name="LaButti K."/>
            <person name="Morin E."/>
            <person name="Salamov A."/>
            <person name="Lipzen A."/>
            <person name="Mereny Z."/>
            <person name="Hegedus B."/>
            <person name="Baldrian P."/>
            <person name="Stursova M."/>
            <person name="Weitz H."/>
            <person name="Taylor A."/>
            <person name="Grigoriev I.V."/>
            <person name="Nagy L.G."/>
            <person name="Martin F."/>
            <person name="Kauserud H."/>
        </authorList>
    </citation>
    <scope>NUCLEOTIDE SEQUENCE</scope>
    <source>
        <strain evidence="2">CBHHK173m</strain>
    </source>
</reference>
<evidence type="ECO:0000256" key="1">
    <source>
        <dbReference type="SAM" id="MobiDB-lite"/>
    </source>
</evidence>
<protein>
    <submittedName>
        <fullName evidence="2">Uncharacterized protein</fullName>
    </submittedName>
</protein>
<feature type="compositionally biased region" description="Low complexity" evidence="1">
    <location>
        <begin position="151"/>
        <end position="160"/>
    </location>
</feature>
<feature type="compositionally biased region" description="Pro residues" evidence="1">
    <location>
        <begin position="47"/>
        <end position="56"/>
    </location>
</feature>
<dbReference type="AlphaFoldDB" id="A0AAD6U8G6"/>
<feature type="region of interest" description="Disordered" evidence="1">
    <location>
        <begin position="36"/>
        <end position="93"/>
    </location>
</feature>
<name>A0AAD6U8G6_9AGAR</name>
<feature type="compositionally biased region" description="Pro residues" evidence="1">
    <location>
        <begin position="81"/>
        <end position="93"/>
    </location>
</feature>
<evidence type="ECO:0000313" key="3">
    <source>
        <dbReference type="Proteomes" id="UP001222325"/>
    </source>
</evidence>
<keyword evidence="3" id="KW-1185">Reference proteome</keyword>
<evidence type="ECO:0000313" key="2">
    <source>
        <dbReference type="EMBL" id="KAJ7092956.1"/>
    </source>
</evidence>
<gene>
    <name evidence="2" type="ORF">B0H15DRAFT_972697</name>
</gene>
<comment type="caution">
    <text evidence="2">The sequence shown here is derived from an EMBL/GenBank/DDBJ whole genome shotgun (WGS) entry which is preliminary data.</text>
</comment>